<reference evidence="7" key="1">
    <citation type="submission" date="2018-11" db="EMBL/GenBank/DDBJ databases">
        <title>Comparative genomics of Parolsenella catena and Libanicoccus massiliensis: Reclassification of Libanicoccus massiliensis as Parolsenella massiliensis comb. nov.</title>
        <authorList>
            <person name="Sakamoto M."/>
            <person name="Ikeyama N."/>
            <person name="Murakami T."/>
            <person name="Mori H."/>
            <person name="Yuki M."/>
            <person name="Ohkuma M."/>
        </authorList>
    </citation>
    <scope>NUCLEOTIDE SEQUENCE [LARGE SCALE GENOMIC DNA]</scope>
    <source>
        <strain evidence="7">JCM 31932</strain>
    </source>
</reference>
<accession>A0A3G9JW57</accession>
<evidence type="ECO:0000313" key="7">
    <source>
        <dbReference type="Proteomes" id="UP000273154"/>
    </source>
</evidence>
<feature type="domain" description="HTH lacI-type" evidence="5">
    <location>
        <begin position="4"/>
        <end position="59"/>
    </location>
</feature>
<dbReference type="PANTHER" id="PTHR30146">
    <property type="entry name" value="LACI-RELATED TRANSCRIPTIONAL REPRESSOR"/>
    <property type="match status" value="1"/>
</dbReference>
<dbReference type="CDD" id="cd06267">
    <property type="entry name" value="PBP1_LacI_sugar_binding-like"/>
    <property type="match status" value="1"/>
</dbReference>
<evidence type="ECO:0000256" key="2">
    <source>
        <dbReference type="ARBA" id="ARBA00023015"/>
    </source>
</evidence>
<proteinExistence type="predicted"/>
<dbReference type="EMBL" id="AP019367">
    <property type="protein sequence ID" value="BBH49711.1"/>
    <property type="molecule type" value="Genomic_DNA"/>
</dbReference>
<dbReference type="RefSeq" id="WP_126421018.1">
    <property type="nucleotide sequence ID" value="NZ_AP019367.1"/>
</dbReference>
<dbReference type="InterPro" id="IPR010982">
    <property type="entry name" value="Lambda_DNA-bd_dom_sf"/>
</dbReference>
<dbReference type="Gene3D" id="3.40.50.2300">
    <property type="match status" value="2"/>
</dbReference>
<dbReference type="SMART" id="SM00354">
    <property type="entry name" value="HTH_LACI"/>
    <property type="match status" value="1"/>
</dbReference>
<dbReference type="GeneID" id="88848446"/>
<organism evidence="6 7">
    <name type="scientific">Parolsenella catena</name>
    <dbReference type="NCBI Taxonomy" id="2003188"/>
    <lineage>
        <taxon>Bacteria</taxon>
        <taxon>Bacillati</taxon>
        <taxon>Actinomycetota</taxon>
        <taxon>Coriobacteriia</taxon>
        <taxon>Coriobacteriales</taxon>
        <taxon>Atopobiaceae</taxon>
        <taxon>Parolsenella</taxon>
    </lineage>
</organism>
<evidence type="ECO:0000259" key="5">
    <source>
        <dbReference type="PROSITE" id="PS50932"/>
    </source>
</evidence>
<protein>
    <submittedName>
        <fullName evidence="6">LacI family transcriptional regulator</fullName>
    </submittedName>
</protein>
<name>A0A3G9JW57_9ACTN</name>
<dbReference type="InterPro" id="IPR028082">
    <property type="entry name" value="Peripla_BP_I"/>
</dbReference>
<dbReference type="Proteomes" id="UP000273154">
    <property type="component" value="Chromosome"/>
</dbReference>
<keyword evidence="2" id="KW-0805">Transcription regulation</keyword>
<evidence type="ECO:0000256" key="4">
    <source>
        <dbReference type="ARBA" id="ARBA00023163"/>
    </source>
</evidence>
<dbReference type="PROSITE" id="PS50932">
    <property type="entry name" value="HTH_LACI_2"/>
    <property type="match status" value="1"/>
</dbReference>
<evidence type="ECO:0000256" key="3">
    <source>
        <dbReference type="ARBA" id="ARBA00023125"/>
    </source>
</evidence>
<keyword evidence="4" id="KW-0804">Transcription</keyword>
<dbReference type="InterPro" id="IPR046335">
    <property type="entry name" value="LacI/GalR-like_sensor"/>
</dbReference>
<dbReference type="OrthoDB" id="37081at2"/>
<evidence type="ECO:0000313" key="6">
    <source>
        <dbReference type="EMBL" id="BBH49711.1"/>
    </source>
</evidence>
<dbReference type="Pfam" id="PF00356">
    <property type="entry name" value="LacI"/>
    <property type="match status" value="1"/>
</dbReference>
<dbReference type="Gene3D" id="1.10.260.40">
    <property type="entry name" value="lambda repressor-like DNA-binding domains"/>
    <property type="match status" value="1"/>
</dbReference>
<dbReference type="SUPFAM" id="SSF53822">
    <property type="entry name" value="Periplasmic binding protein-like I"/>
    <property type="match status" value="1"/>
</dbReference>
<keyword evidence="1" id="KW-0678">Repressor</keyword>
<sequence>MAKVTLKDIAREVGLSVTSVSLVLNNRPCKVSETSRRKILEVARRKGYVPNQIARSLVMQHTDTIGLIIPNIESRFFASLAKNIELKCRERGYALIITNSDDSPENDSKLVRLLVNRGVDGLLIVVSDEFATDERLVSDLSQLPTPYVMVDRFIEGLPCDKVRFNNELGGYLATRHLIERGHERIACIVNPRSNTGRERLDGYARALGEQGIAVRADYVLGSDYYIASAYEAAARLIETDATAVFASSDNIALGLLKRLYAHDLRVPRDYSVVSYDNSAADVLFEPALTSIEQNVPELSQAALDLLFRRIAESEAGELGGPDEVVLDPKLVLKDSVRRLD</sequence>
<dbReference type="PANTHER" id="PTHR30146:SF148">
    <property type="entry name" value="HTH-TYPE TRANSCRIPTIONAL REPRESSOR PURR-RELATED"/>
    <property type="match status" value="1"/>
</dbReference>
<gene>
    <name evidence="6" type="primary">ccpA_2</name>
    <name evidence="6" type="ORF">Pcatena_02980</name>
</gene>
<dbReference type="GO" id="GO:0000976">
    <property type="term" value="F:transcription cis-regulatory region binding"/>
    <property type="evidence" value="ECO:0007669"/>
    <property type="project" value="TreeGrafter"/>
</dbReference>
<dbReference type="InterPro" id="IPR000843">
    <property type="entry name" value="HTH_LacI"/>
</dbReference>
<dbReference type="AlphaFoldDB" id="A0A3G9JW57"/>
<dbReference type="GO" id="GO:0003700">
    <property type="term" value="F:DNA-binding transcription factor activity"/>
    <property type="evidence" value="ECO:0007669"/>
    <property type="project" value="TreeGrafter"/>
</dbReference>
<keyword evidence="3" id="KW-0238">DNA-binding</keyword>
<dbReference type="KEGG" id="pcat:Pcatena_02980"/>
<dbReference type="CDD" id="cd01392">
    <property type="entry name" value="HTH_LacI"/>
    <property type="match status" value="1"/>
</dbReference>
<dbReference type="Pfam" id="PF13377">
    <property type="entry name" value="Peripla_BP_3"/>
    <property type="match status" value="1"/>
</dbReference>
<evidence type="ECO:0000256" key="1">
    <source>
        <dbReference type="ARBA" id="ARBA00022491"/>
    </source>
</evidence>
<dbReference type="SUPFAM" id="SSF47413">
    <property type="entry name" value="lambda repressor-like DNA-binding domains"/>
    <property type="match status" value="1"/>
</dbReference>
<keyword evidence="7" id="KW-1185">Reference proteome</keyword>